<proteinExistence type="predicted"/>
<dbReference type="AlphaFoldDB" id="A0A3G9GHA7"/>
<accession>A0A3G9GHA7</accession>
<reference evidence="2" key="1">
    <citation type="journal article" date="2017" name="Biotechnol. Biofuels">
        <title>Evaluation of environmental bacterial communities as a factor affecting the growth of duckweed Lemna minor.</title>
        <authorList>
            <person name="Ishizawa H."/>
            <person name="Kuroda M."/>
            <person name="Morikawa M."/>
            <person name="Ike M."/>
        </authorList>
    </citation>
    <scope>NUCLEOTIDE SEQUENCE [LARGE SCALE GENOMIC DNA]</scope>
    <source>
        <strain evidence="2">H3</strain>
    </source>
</reference>
<organism evidence="1 2">
    <name type="scientific">Aquitalea magnusonii</name>
    <dbReference type="NCBI Taxonomy" id="332411"/>
    <lineage>
        <taxon>Bacteria</taxon>
        <taxon>Pseudomonadati</taxon>
        <taxon>Pseudomonadota</taxon>
        <taxon>Betaproteobacteria</taxon>
        <taxon>Neisseriales</taxon>
        <taxon>Chromobacteriaceae</taxon>
        <taxon>Aquitalea</taxon>
    </lineage>
</organism>
<dbReference type="KEGG" id="amah:DLM_1282"/>
<dbReference type="RefSeq" id="WP_197715519.1">
    <property type="nucleotide sequence ID" value="NZ_AP018823.1"/>
</dbReference>
<sequence length="100" mass="11591">MDTIQRRVRVTIERELTIELPADFASEDYLQQFRDGLWDIDSIDDVFCYAAEMAVTHGSNSQHDGLGWICEKGIPPTRPIKVWFDTLSNDCDCEIIIHRF</sequence>
<evidence type="ECO:0000313" key="1">
    <source>
        <dbReference type="EMBL" id="BBF84906.1"/>
    </source>
</evidence>
<reference evidence="1 2" key="2">
    <citation type="journal article" date="2017" name="Genome Announc.">
        <title>Draft genome sequence of Aquitalea magnusonii strain H3, a plant growth-promoting bacterium of duckweed Lemna minor.</title>
        <authorList>
            <person name="Ishizawa H."/>
            <person name="Kuroda M."/>
            <person name="Ike M."/>
        </authorList>
    </citation>
    <scope>NUCLEOTIDE SEQUENCE [LARGE SCALE GENOMIC DNA]</scope>
    <source>
        <strain evidence="1 2">H3</strain>
    </source>
</reference>
<dbReference type="Proteomes" id="UP000198290">
    <property type="component" value="Chromosome"/>
</dbReference>
<evidence type="ECO:0000313" key="2">
    <source>
        <dbReference type="Proteomes" id="UP000198290"/>
    </source>
</evidence>
<dbReference type="EMBL" id="AP018823">
    <property type="protein sequence ID" value="BBF84906.1"/>
    <property type="molecule type" value="Genomic_DNA"/>
</dbReference>
<reference evidence="2" key="3">
    <citation type="journal article" date="2017" name="Plant Physiol. Biochem.">
        <title>Differential oxidative and antioxidative response of duckweed Lemna minor toward plant growth promoting/inhibiting bacteria.</title>
        <authorList>
            <person name="Ishizawa H."/>
            <person name="Kuroda M."/>
            <person name="Morikawa M."/>
            <person name="Ike M."/>
        </authorList>
    </citation>
    <scope>NUCLEOTIDE SEQUENCE [LARGE SCALE GENOMIC DNA]</scope>
    <source>
        <strain evidence="2">H3</strain>
    </source>
</reference>
<keyword evidence="2" id="KW-1185">Reference proteome</keyword>
<gene>
    <name evidence="1" type="ORF">DLM_1282</name>
</gene>
<protein>
    <submittedName>
        <fullName evidence="1">Uncharacterized protein</fullName>
    </submittedName>
</protein>
<name>A0A3G9GHA7_9NEIS</name>